<dbReference type="GO" id="GO:0019143">
    <property type="term" value="F:3-deoxy-manno-octulosonate-8-phosphatase activity"/>
    <property type="evidence" value="ECO:0007669"/>
    <property type="project" value="UniProtKB-EC"/>
</dbReference>
<dbReference type="SFLD" id="SFLDG01138">
    <property type="entry name" value="C1.6.2:_Deoxy-d-mannose-octulo"/>
    <property type="match status" value="1"/>
</dbReference>
<sequence>MRSLTPSLRFDDALLARARDIRACIFDVDGVLTDGSLYISEAGETLKAFHALDGHGLKLLAQGGITPIVITGRDSPAVRRRLKDLGLTHAAFGAHDKLAAAMPLLAALGLDWPQVAAMGDDWPDLPLLLRAGWACAPANAHAEARAVAHHVTTAQGGHGAARECCDLLLQANGRYEALLHGHLTTLDTNVPEGRA</sequence>
<evidence type="ECO:0000256" key="6">
    <source>
        <dbReference type="ARBA" id="ARBA00020092"/>
    </source>
</evidence>
<accession>A0A3R8T132</accession>
<comment type="cofactor">
    <cofactor evidence="2 11">
        <name>Mg(2+)</name>
        <dbReference type="ChEBI" id="CHEBI:18420"/>
    </cofactor>
</comment>
<keyword evidence="8" id="KW-0378">Hydrolase</keyword>
<dbReference type="SUPFAM" id="SSF56784">
    <property type="entry name" value="HAD-like"/>
    <property type="match status" value="1"/>
</dbReference>
<keyword evidence="7 11" id="KW-0479">Metal-binding</keyword>
<dbReference type="InterPro" id="IPR010023">
    <property type="entry name" value="KdsC_fam"/>
</dbReference>
<evidence type="ECO:0000256" key="11">
    <source>
        <dbReference type="PIRSR" id="PIRSR006118-2"/>
    </source>
</evidence>
<evidence type="ECO:0000256" key="10">
    <source>
        <dbReference type="ARBA" id="ARBA00031051"/>
    </source>
</evidence>
<feature type="binding site" evidence="11">
    <location>
        <position position="29"/>
    </location>
    <ligand>
        <name>substrate</name>
    </ligand>
</feature>
<dbReference type="FunFam" id="3.40.50.1000:FF:000029">
    <property type="entry name" value="3-deoxy-D-manno-octulosonate 8-phosphate phosphatase KdsC"/>
    <property type="match status" value="1"/>
</dbReference>
<dbReference type="AlphaFoldDB" id="A0A3R8T132"/>
<dbReference type="CDD" id="cd01630">
    <property type="entry name" value="HAD_KDO-like"/>
    <property type="match status" value="1"/>
</dbReference>
<evidence type="ECO:0000256" key="4">
    <source>
        <dbReference type="ARBA" id="ARBA00011881"/>
    </source>
</evidence>
<dbReference type="GO" id="GO:0008781">
    <property type="term" value="F:N-acylneuraminate cytidylyltransferase activity"/>
    <property type="evidence" value="ECO:0007669"/>
    <property type="project" value="TreeGrafter"/>
</dbReference>
<dbReference type="InterPro" id="IPR023214">
    <property type="entry name" value="HAD_sf"/>
</dbReference>
<name>A0A3R8T132_9BURK</name>
<evidence type="ECO:0000313" key="12">
    <source>
        <dbReference type="EMBL" id="RRS03685.1"/>
    </source>
</evidence>
<feature type="binding site" evidence="11">
    <location>
        <position position="120"/>
    </location>
    <ligand>
        <name>Mg(2+)</name>
        <dbReference type="ChEBI" id="CHEBI:18420"/>
    </ligand>
</feature>
<dbReference type="PANTHER" id="PTHR21485:SF3">
    <property type="entry name" value="N-ACYLNEURAMINATE CYTIDYLYLTRANSFERASE"/>
    <property type="match status" value="1"/>
</dbReference>
<evidence type="ECO:0000256" key="3">
    <source>
        <dbReference type="ARBA" id="ARBA00005893"/>
    </source>
</evidence>
<feature type="binding site" evidence="11">
    <location>
        <position position="27"/>
    </location>
    <ligand>
        <name>Mg(2+)</name>
        <dbReference type="ChEBI" id="CHEBI:18420"/>
    </ligand>
</feature>
<dbReference type="SFLD" id="SFLDG01136">
    <property type="entry name" value="C1.6:_Phosphoserine_Phosphatas"/>
    <property type="match status" value="1"/>
</dbReference>
<evidence type="ECO:0000256" key="8">
    <source>
        <dbReference type="ARBA" id="ARBA00022801"/>
    </source>
</evidence>
<evidence type="ECO:0000256" key="2">
    <source>
        <dbReference type="ARBA" id="ARBA00001946"/>
    </source>
</evidence>
<evidence type="ECO:0000256" key="9">
    <source>
        <dbReference type="ARBA" id="ARBA00022842"/>
    </source>
</evidence>
<dbReference type="EC" id="3.1.3.45" evidence="5"/>
<evidence type="ECO:0000256" key="1">
    <source>
        <dbReference type="ARBA" id="ARBA00000898"/>
    </source>
</evidence>
<dbReference type="PIRSF" id="PIRSF006118">
    <property type="entry name" value="KDO8-P_Ptase"/>
    <property type="match status" value="1"/>
</dbReference>
<proteinExistence type="inferred from homology"/>
<dbReference type="NCBIfam" id="TIGR01670">
    <property type="entry name" value="KdsC-phosphatas"/>
    <property type="match status" value="1"/>
</dbReference>
<gene>
    <name evidence="12" type="ORF">EIP75_13935</name>
</gene>
<dbReference type="InterPro" id="IPR050793">
    <property type="entry name" value="CMP-NeuNAc_synthase"/>
</dbReference>
<comment type="similarity">
    <text evidence="3">Belongs to the KdsC family.</text>
</comment>
<evidence type="ECO:0000256" key="7">
    <source>
        <dbReference type="ARBA" id="ARBA00022723"/>
    </source>
</evidence>
<evidence type="ECO:0000313" key="13">
    <source>
        <dbReference type="Proteomes" id="UP000269265"/>
    </source>
</evidence>
<keyword evidence="13" id="KW-1185">Reference proteome</keyword>
<comment type="catalytic activity">
    <reaction evidence="1">
        <text>3-deoxy-alpha-D-manno-2-octulosonate-8-phosphate + H2O = 3-deoxy-alpha-D-manno-oct-2-ulosonate + phosphate</text>
        <dbReference type="Rhea" id="RHEA:11500"/>
        <dbReference type="ChEBI" id="CHEBI:15377"/>
        <dbReference type="ChEBI" id="CHEBI:43474"/>
        <dbReference type="ChEBI" id="CHEBI:85985"/>
        <dbReference type="ChEBI" id="CHEBI:85986"/>
        <dbReference type="EC" id="3.1.3.45"/>
    </reaction>
</comment>
<reference evidence="12 13" key="1">
    <citation type="submission" date="2018-12" db="EMBL/GenBank/DDBJ databases">
        <title>The whole draft genome of Aquabacterium sp. SJQ9.</title>
        <authorList>
            <person name="Sun L."/>
            <person name="Gao X."/>
            <person name="Chen W."/>
            <person name="Huang K."/>
        </authorList>
    </citation>
    <scope>NUCLEOTIDE SEQUENCE [LARGE SCALE GENOMIC DNA]</scope>
    <source>
        <strain evidence="12 13">SJQ9</strain>
    </source>
</reference>
<dbReference type="RefSeq" id="WP_125243890.1">
    <property type="nucleotide sequence ID" value="NZ_RSED01000010.1"/>
</dbReference>
<dbReference type="InterPro" id="IPR036412">
    <property type="entry name" value="HAD-like_sf"/>
</dbReference>
<dbReference type="Gene3D" id="3.40.50.1000">
    <property type="entry name" value="HAD superfamily/HAD-like"/>
    <property type="match status" value="1"/>
</dbReference>
<dbReference type="Proteomes" id="UP000269265">
    <property type="component" value="Unassembled WGS sequence"/>
</dbReference>
<comment type="caution">
    <text evidence="12">The sequence shown here is derived from an EMBL/GenBank/DDBJ whole genome shotgun (WGS) entry which is preliminary data.</text>
</comment>
<protein>
    <recommendedName>
        <fullName evidence="6">3-deoxy-D-manno-octulosonate 8-phosphate phosphatase KdsC</fullName>
        <ecNumber evidence="5">3.1.3.45</ecNumber>
    </recommendedName>
    <alternativeName>
        <fullName evidence="10">KDO 8-P phosphatase</fullName>
    </alternativeName>
</protein>
<dbReference type="SFLD" id="SFLDS00003">
    <property type="entry name" value="Haloacid_Dehalogenase"/>
    <property type="match status" value="1"/>
</dbReference>
<dbReference type="OrthoDB" id="9805604at2"/>
<keyword evidence="9 11" id="KW-0460">Magnesium</keyword>
<dbReference type="Pfam" id="PF08282">
    <property type="entry name" value="Hydrolase_3"/>
    <property type="match status" value="1"/>
</dbReference>
<comment type="subunit">
    <text evidence="4">Homotetramer.</text>
</comment>
<dbReference type="PANTHER" id="PTHR21485">
    <property type="entry name" value="HAD SUPERFAMILY MEMBERS CMAS AND KDSC"/>
    <property type="match status" value="1"/>
</dbReference>
<organism evidence="12 13">
    <name type="scientific">Aquabacterium soli</name>
    <dbReference type="NCBI Taxonomy" id="2493092"/>
    <lineage>
        <taxon>Bacteria</taxon>
        <taxon>Pseudomonadati</taxon>
        <taxon>Pseudomonadota</taxon>
        <taxon>Betaproteobacteria</taxon>
        <taxon>Burkholderiales</taxon>
        <taxon>Aquabacterium</taxon>
    </lineage>
</organism>
<dbReference type="GO" id="GO:0046872">
    <property type="term" value="F:metal ion binding"/>
    <property type="evidence" value="ECO:0007669"/>
    <property type="project" value="UniProtKB-KW"/>
</dbReference>
<evidence type="ECO:0000256" key="5">
    <source>
        <dbReference type="ARBA" id="ARBA00013066"/>
    </source>
</evidence>
<dbReference type="EMBL" id="RSED01000010">
    <property type="protein sequence ID" value="RRS03685.1"/>
    <property type="molecule type" value="Genomic_DNA"/>
</dbReference>